<keyword evidence="12" id="KW-1185">Reference proteome</keyword>
<keyword evidence="7" id="KW-0520">NAD</keyword>
<evidence type="ECO:0000256" key="5">
    <source>
        <dbReference type="ARBA" id="ARBA00012683"/>
    </source>
</evidence>
<dbReference type="PANTHER" id="PTHR11703:SF0">
    <property type="entry name" value="DEOXYHYPUSINE SYNTHASE"/>
    <property type="match status" value="1"/>
</dbReference>
<sequence>MTSGYSQEADAEYLKKTTQEYVLAGSEKLTSPEVKGYDFNQGLDYDALVESYLRTGFQATNLGKAIQEIDRMLDWSLADDPVPEDEVEEFKDPEARRKVRTKIWLSYTSNLISSGLRESIRFLVQHQMVQVMISTAGGIEEDIIKCLAPTHLGEFAMEGLQLRRKGLNRIGNLLAPNDNYCLFEDWIVPILNAMHDEQEKDGIVWTPSKMIHRFGKEIDNPESVCYWAYRNNVPIFCPAITDGSIGDMLYFHSYKRSGLVLDLVQDIRGVNDQAMKARKTGVLVLGGGLVKHHCMNANLMRNGADFVVYVSTAQEFDGSDSGARPDEAVSWGKIRVDAKPVKVHAEATLVVPLLVAKTFASRWNQGRWHPEGRIFDKAFTATEIEREKKKLGAMASVLRTMMPRRQSETPSTSSTTASEGRSQEPKKEGEKDNSGGLGTALNSNTSHSYDKLSMPCDLYGLFVIEPLQLNVKVDGPIIFFLEMVRTFFFLVVNFGIQLLFVSRIHKINQENEGAQCRSQKPYLQLVCVFVFATSIFKEVRDCMDFLDLLLRCPVKENNGYINMGVGGGGCDGSRHGVVLHDDRDHCGSFKERWFRFSRLVKGHKDHSWSLAGMTHMWKLVCILLVAVPRLILGLVLLKVASGFIVRSSEEKMVTDTVAALFISDIGTFMFYAFTTNSVKDNLSRMPPLELPSTNCARLVSFLLVNFLLPVITAGLSVAIVWYLRRQCTGGADFFGSMSGSGWSASDVLAMFTS</sequence>
<feature type="transmembrane region" description="Helical" evidence="10">
    <location>
        <begin position="657"/>
        <end position="678"/>
    </location>
</feature>
<evidence type="ECO:0000256" key="3">
    <source>
        <dbReference type="ARBA" id="ARBA00005041"/>
    </source>
</evidence>
<dbReference type="InterPro" id="IPR002773">
    <property type="entry name" value="Deoxyhypusine_synthase"/>
</dbReference>
<dbReference type="NCBIfam" id="TIGR00321">
    <property type="entry name" value="dhys"/>
    <property type="match status" value="1"/>
</dbReference>
<reference evidence="11" key="1">
    <citation type="submission" date="2023-08" db="EMBL/GenBank/DDBJ databases">
        <authorList>
            <person name="Chen Y."/>
            <person name="Shah S."/>
            <person name="Dougan E. K."/>
            <person name="Thang M."/>
            <person name="Chan C."/>
        </authorList>
    </citation>
    <scope>NUCLEOTIDE SEQUENCE</scope>
</reference>
<proteinExistence type="inferred from homology"/>
<dbReference type="InterPro" id="IPR029035">
    <property type="entry name" value="DHS-like_NAD/FAD-binding_dom"/>
</dbReference>
<keyword evidence="8" id="KW-0386">Hypusine biosynthesis</keyword>
<comment type="caution">
    <text evidence="11">The sequence shown here is derived from an EMBL/GenBank/DDBJ whole genome shotgun (WGS) entry which is preliminary data.</text>
</comment>
<evidence type="ECO:0000256" key="8">
    <source>
        <dbReference type="ARBA" id="ARBA00023256"/>
    </source>
</evidence>
<protein>
    <recommendedName>
        <fullName evidence="5">deoxyhypusine synthase</fullName>
        <ecNumber evidence="5">2.5.1.46</ecNumber>
    </recommendedName>
</protein>
<evidence type="ECO:0000256" key="4">
    <source>
        <dbReference type="ARBA" id="ARBA00009892"/>
    </source>
</evidence>
<evidence type="ECO:0000313" key="11">
    <source>
        <dbReference type="EMBL" id="CAJ1382611.1"/>
    </source>
</evidence>
<keyword evidence="10" id="KW-0812">Transmembrane</keyword>
<comment type="cofactor">
    <cofactor evidence="2">
        <name>NAD(+)</name>
        <dbReference type="ChEBI" id="CHEBI:57540"/>
    </cofactor>
</comment>
<evidence type="ECO:0000313" key="12">
    <source>
        <dbReference type="Proteomes" id="UP001178507"/>
    </source>
</evidence>
<dbReference type="FunFam" id="3.40.910.10:FF:000001">
    <property type="entry name" value="Probable deoxyhypusine synthase"/>
    <property type="match status" value="1"/>
</dbReference>
<dbReference type="InterPro" id="IPR036982">
    <property type="entry name" value="Deoxyhypusine_synthase_sf"/>
</dbReference>
<evidence type="ECO:0000256" key="10">
    <source>
        <dbReference type="SAM" id="Phobius"/>
    </source>
</evidence>
<feature type="transmembrane region" description="Helical" evidence="10">
    <location>
        <begin position="698"/>
        <end position="723"/>
    </location>
</feature>
<comment type="pathway">
    <text evidence="3">Protein modification; eIF5A hypusination.</text>
</comment>
<comment type="catalytic activity">
    <reaction evidence="1">
        <text>[eIF5A protein]-L-lysine + spermidine = [eIF5A protein]-deoxyhypusine + propane-1,3-diamine</text>
        <dbReference type="Rhea" id="RHEA:33299"/>
        <dbReference type="Rhea" id="RHEA-COMP:10143"/>
        <dbReference type="Rhea" id="RHEA-COMP:10144"/>
        <dbReference type="ChEBI" id="CHEBI:29969"/>
        <dbReference type="ChEBI" id="CHEBI:57484"/>
        <dbReference type="ChEBI" id="CHEBI:57834"/>
        <dbReference type="ChEBI" id="CHEBI:82657"/>
        <dbReference type="EC" id="2.5.1.46"/>
    </reaction>
</comment>
<feature type="region of interest" description="Disordered" evidence="9">
    <location>
        <begin position="399"/>
        <end position="440"/>
    </location>
</feature>
<keyword evidence="10" id="KW-0472">Membrane</keyword>
<evidence type="ECO:0000256" key="1">
    <source>
        <dbReference type="ARBA" id="ARBA00000952"/>
    </source>
</evidence>
<name>A0AA36I7P5_9DINO</name>
<dbReference type="AlphaFoldDB" id="A0AA36I7P5"/>
<dbReference type="EMBL" id="CAUJNA010000922">
    <property type="protein sequence ID" value="CAJ1382611.1"/>
    <property type="molecule type" value="Genomic_DNA"/>
</dbReference>
<feature type="transmembrane region" description="Helical" evidence="10">
    <location>
        <begin position="616"/>
        <end position="637"/>
    </location>
</feature>
<dbReference type="GO" id="GO:0005737">
    <property type="term" value="C:cytoplasm"/>
    <property type="evidence" value="ECO:0007669"/>
    <property type="project" value="TreeGrafter"/>
</dbReference>
<organism evidence="11 12">
    <name type="scientific">Effrenium voratum</name>
    <dbReference type="NCBI Taxonomy" id="2562239"/>
    <lineage>
        <taxon>Eukaryota</taxon>
        <taxon>Sar</taxon>
        <taxon>Alveolata</taxon>
        <taxon>Dinophyceae</taxon>
        <taxon>Suessiales</taxon>
        <taxon>Symbiodiniaceae</taxon>
        <taxon>Effrenium</taxon>
    </lineage>
</organism>
<gene>
    <name evidence="11" type="ORF">EVOR1521_LOCUS9952</name>
</gene>
<accession>A0AA36I7P5</accession>
<feature type="transmembrane region" description="Helical" evidence="10">
    <location>
        <begin position="477"/>
        <end position="501"/>
    </location>
</feature>
<dbReference type="GO" id="GO:0034038">
    <property type="term" value="F:deoxyhypusine synthase activity"/>
    <property type="evidence" value="ECO:0007669"/>
    <property type="project" value="UniProtKB-EC"/>
</dbReference>
<dbReference type="SUPFAM" id="SSF52467">
    <property type="entry name" value="DHS-like NAD/FAD-binding domain"/>
    <property type="match status" value="1"/>
</dbReference>
<evidence type="ECO:0000256" key="2">
    <source>
        <dbReference type="ARBA" id="ARBA00001911"/>
    </source>
</evidence>
<dbReference type="Proteomes" id="UP001178507">
    <property type="component" value="Unassembled WGS sequence"/>
</dbReference>
<evidence type="ECO:0000256" key="7">
    <source>
        <dbReference type="ARBA" id="ARBA00023027"/>
    </source>
</evidence>
<keyword evidence="6" id="KW-0808">Transferase</keyword>
<dbReference type="EC" id="2.5.1.46" evidence="5"/>
<comment type="similarity">
    <text evidence="4">Belongs to the deoxyhypusine synthase family.</text>
</comment>
<keyword evidence="10" id="KW-1133">Transmembrane helix</keyword>
<evidence type="ECO:0000256" key="9">
    <source>
        <dbReference type="SAM" id="MobiDB-lite"/>
    </source>
</evidence>
<dbReference type="Gene3D" id="3.40.910.10">
    <property type="entry name" value="Deoxyhypusine synthase"/>
    <property type="match status" value="1"/>
</dbReference>
<evidence type="ECO:0000256" key="6">
    <source>
        <dbReference type="ARBA" id="ARBA00022679"/>
    </source>
</evidence>
<dbReference type="PANTHER" id="PTHR11703">
    <property type="entry name" value="DEOXYHYPUSINE SYNTHASE"/>
    <property type="match status" value="1"/>
</dbReference>
<dbReference type="Pfam" id="PF01916">
    <property type="entry name" value="DS"/>
    <property type="match status" value="1"/>
</dbReference>
<feature type="compositionally biased region" description="Basic and acidic residues" evidence="9">
    <location>
        <begin position="421"/>
        <end position="433"/>
    </location>
</feature>
<feature type="compositionally biased region" description="Low complexity" evidence="9">
    <location>
        <begin position="408"/>
        <end position="419"/>
    </location>
</feature>